<protein>
    <recommendedName>
        <fullName evidence="3">Recombination-associated protein RdgC</fullName>
    </recommendedName>
</protein>
<dbReference type="Proteomes" id="UP001239782">
    <property type="component" value="Chromosome"/>
</dbReference>
<dbReference type="NCBIfam" id="NF001464">
    <property type="entry name" value="PRK00321.1-5"/>
    <property type="match status" value="1"/>
</dbReference>
<dbReference type="InterPro" id="IPR007476">
    <property type="entry name" value="RdgC"/>
</dbReference>
<dbReference type="KEGG" id="plei:Q9312_17410"/>
<dbReference type="PANTHER" id="PTHR38103:SF1">
    <property type="entry name" value="RECOMBINATION-ASSOCIATED PROTEIN RDGC"/>
    <property type="match status" value="1"/>
</dbReference>
<dbReference type="AlphaFoldDB" id="A0AA51X7D4"/>
<comment type="similarity">
    <text evidence="2">Belongs to the RdgC family.</text>
</comment>
<reference evidence="6 7" key="1">
    <citation type="submission" date="2023-08" db="EMBL/GenBank/DDBJ databases">
        <title>Pleionea litopenaei sp. nov., isolated from stomach of juvenile Litopenaeus vannamei.</title>
        <authorList>
            <person name="Rho A.M."/>
            <person name="Hwang C.Y."/>
        </authorList>
    </citation>
    <scope>NUCLEOTIDE SEQUENCE [LARGE SCALE GENOMIC DNA]</scope>
    <source>
        <strain evidence="6 7">HL-JVS1</strain>
    </source>
</reference>
<dbReference type="Pfam" id="PF04381">
    <property type="entry name" value="RdgC"/>
    <property type="match status" value="1"/>
</dbReference>
<evidence type="ECO:0000256" key="1">
    <source>
        <dbReference type="ARBA" id="ARBA00004453"/>
    </source>
</evidence>
<keyword evidence="4" id="KW-0963">Cytoplasm</keyword>
<dbReference type="PANTHER" id="PTHR38103">
    <property type="entry name" value="RECOMBINATION-ASSOCIATED PROTEIN RDGC"/>
    <property type="match status" value="1"/>
</dbReference>
<evidence type="ECO:0000256" key="4">
    <source>
        <dbReference type="ARBA" id="ARBA00022490"/>
    </source>
</evidence>
<evidence type="ECO:0000313" key="7">
    <source>
        <dbReference type="Proteomes" id="UP001239782"/>
    </source>
</evidence>
<accession>A0AA51X7D4</accession>
<name>A0AA51X7D4_9GAMM</name>
<dbReference type="GO" id="GO:0043590">
    <property type="term" value="C:bacterial nucleoid"/>
    <property type="evidence" value="ECO:0007669"/>
    <property type="project" value="TreeGrafter"/>
</dbReference>
<dbReference type="EMBL" id="CP133548">
    <property type="protein sequence ID" value="WMS86995.1"/>
    <property type="molecule type" value="Genomic_DNA"/>
</dbReference>
<evidence type="ECO:0000313" key="6">
    <source>
        <dbReference type="EMBL" id="WMS86995.1"/>
    </source>
</evidence>
<proteinExistence type="inferred from homology"/>
<dbReference type="GO" id="GO:0003690">
    <property type="term" value="F:double-stranded DNA binding"/>
    <property type="evidence" value="ECO:0007669"/>
    <property type="project" value="TreeGrafter"/>
</dbReference>
<evidence type="ECO:0000256" key="2">
    <source>
        <dbReference type="ARBA" id="ARBA00008657"/>
    </source>
</evidence>
<sequence>MWFRNLHFYQFVDPVAITEETLLEKLEPQRFQPCGRQAKEAVGWVSPLHRNQETLVYTANGCLLFCMRREQKVIPPSTVNEALEERIEQVELEQGRQVFRKERQQFKEDIMALLMPQAFTRATHIHGYIDTRNGFLVVNAGSHAIADTFISLLIDSLGVLGAVKLTATENPAQVMNRWLVDGLPEFFSPSGEYELKDPVDERIARFKNNESDFQVIQDLIADGFWVSKLGLQFQEQLKCTLHDDLQLKGVKFSEQLLNQNDEMEIEDAAAKFDADFVLMSESLAELYEAIVSLFVTAEEPGVNQ</sequence>
<dbReference type="RefSeq" id="WP_309202131.1">
    <property type="nucleotide sequence ID" value="NZ_CP133548.1"/>
</dbReference>
<organism evidence="6 7">
    <name type="scientific">Pleionea litopenaei</name>
    <dbReference type="NCBI Taxonomy" id="3070815"/>
    <lineage>
        <taxon>Bacteria</taxon>
        <taxon>Pseudomonadati</taxon>
        <taxon>Pseudomonadota</taxon>
        <taxon>Gammaproteobacteria</taxon>
        <taxon>Oceanospirillales</taxon>
        <taxon>Pleioneaceae</taxon>
        <taxon>Pleionea</taxon>
    </lineage>
</organism>
<evidence type="ECO:0000256" key="5">
    <source>
        <dbReference type="ARBA" id="ARBA00023172"/>
    </source>
</evidence>
<evidence type="ECO:0000256" key="3">
    <source>
        <dbReference type="ARBA" id="ARBA00022296"/>
    </source>
</evidence>
<keyword evidence="5" id="KW-0233">DNA recombination</keyword>
<comment type="subcellular location">
    <subcellularLocation>
        <location evidence="1">Cytoplasm</location>
        <location evidence="1">Nucleoid</location>
    </subcellularLocation>
</comment>
<keyword evidence="7" id="KW-1185">Reference proteome</keyword>
<dbReference type="GO" id="GO:0006310">
    <property type="term" value="P:DNA recombination"/>
    <property type="evidence" value="ECO:0007669"/>
    <property type="project" value="UniProtKB-KW"/>
</dbReference>
<gene>
    <name evidence="6" type="ORF">Q9312_17410</name>
</gene>
<dbReference type="GO" id="GO:0000018">
    <property type="term" value="P:regulation of DNA recombination"/>
    <property type="evidence" value="ECO:0007669"/>
    <property type="project" value="TreeGrafter"/>
</dbReference>